<sequence length="176" mass="21355">MKLWTFQHTKVAEHLEYNNIYYADPKHVDDNWLIAYRWMSERMQERNINIQNSTPIWLWAYQPTFSILYDLLSEHEFSQGICLIEVDVPGEQAIFSCYDQWNTFLYFCLEHKKIPIIDNKYRKMFTSFHDLTHNGIQVTLPYLKREWVSQVKDLTHYIRSNDWCENNSLISFETNV</sequence>
<reference evidence="1 2" key="1">
    <citation type="submission" date="2020-07" db="EMBL/GenBank/DDBJ databases">
        <title>Endozoicomonas sp. nov., isolated from sediment.</title>
        <authorList>
            <person name="Gu T."/>
        </authorList>
    </citation>
    <scope>NUCLEOTIDE SEQUENCE [LARGE SCALE GENOMIC DNA]</scope>
    <source>
        <strain evidence="1 2">SM1973</strain>
    </source>
</reference>
<keyword evidence="2" id="KW-1185">Reference proteome</keyword>
<proteinExistence type="predicted"/>
<dbReference type="Pfam" id="PF12952">
    <property type="entry name" value="DUF3841"/>
    <property type="match status" value="1"/>
</dbReference>
<evidence type="ECO:0000313" key="2">
    <source>
        <dbReference type="Proteomes" id="UP000569732"/>
    </source>
</evidence>
<dbReference type="Proteomes" id="UP000569732">
    <property type="component" value="Unassembled WGS sequence"/>
</dbReference>
<comment type="caution">
    <text evidence="1">The sequence shown here is derived from an EMBL/GenBank/DDBJ whole genome shotgun (WGS) entry which is preliminary data.</text>
</comment>
<dbReference type="RefSeq" id="WP_180569446.1">
    <property type="nucleotide sequence ID" value="NZ_JACCKB010000025.1"/>
</dbReference>
<protein>
    <submittedName>
        <fullName evidence="1">DUF3841 domain-containing protein</fullName>
    </submittedName>
</protein>
<dbReference type="EMBL" id="JACCKB010000025">
    <property type="protein sequence ID" value="NYZ67423.1"/>
    <property type="molecule type" value="Genomic_DNA"/>
</dbReference>
<dbReference type="AlphaFoldDB" id="A0A853I1Z4"/>
<dbReference type="InterPro" id="IPR024211">
    <property type="entry name" value="DUF3841"/>
</dbReference>
<accession>A0A853I1Z4</accession>
<gene>
    <name evidence="1" type="ORF">H0A36_15505</name>
</gene>
<organism evidence="1 2">
    <name type="scientific">Spartinivicinus marinus</name>
    <dbReference type="NCBI Taxonomy" id="2994442"/>
    <lineage>
        <taxon>Bacteria</taxon>
        <taxon>Pseudomonadati</taxon>
        <taxon>Pseudomonadota</taxon>
        <taxon>Gammaproteobacteria</taxon>
        <taxon>Oceanospirillales</taxon>
        <taxon>Zooshikellaceae</taxon>
        <taxon>Spartinivicinus</taxon>
    </lineage>
</organism>
<name>A0A853I1Z4_9GAMM</name>
<evidence type="ECO:0000313" key="1">
    <source>
        <dbReference type="EMBL" id="NYZ67423.1"/>
    </source>
</evidence>